<dbReference type="STRING" id="1278311.GCA_000428705_00340"/>
<dbReference type="GO" id="GO:0043023">
    <property type="term" value="F:ribosomal large subunit binding"/>
    <property type="evidence" value="ECO:0007669"/>
    <property type="project" value="TreeGrafter"/>
</dbReference>
<accession>A0A449BDZ1</accession>
<dbReference type="Proteomes" id="UP000289841">
    <property type="component" value="Chromosome"/>
</dbReference>
<dbReference type="SUPFAM" id="SSF81301">
    <property type="entry name" value="Nucleotidyltransferase"/>
    <property type="match status" value="1"/>
</dbReference>
<evidence type="ECO:0000313" key="2">
    <source>
        <dbReference type="EMBL" id="VEU80673.1"/>
    </source>
</evidence>
<dbReference type="RefSeq" id="WP_026390039.1">
    <property type="nucleotide sequence ID" value="NZ_LR215048.1"/>
</dbReference>
<proteinExistence type="inferred from homology"/>
<dbReference type="NCBIfam" id="TIGR00090">
    <property type="entry name" value="rsfS_iojap_ybeB"/>
    <property type="match status" value="1"/>
</dbReference>
<protein>
    <submittedName>
        <fullName evidence="2">Ribosome-associated protein</fullName>
    </submittedName>
</protein>
<dbReference type="KEGG" id="aaxa:NCTC10138_01053"/>
<reference evidence="2 3" key="1">
    <citation type="submission" date="2019-01" db="EMBL/GenBank/DDBJ databases">
        <authorList>
            <consortium name="Pathogen Informatics"/>
        </authorList>
    </citation>
    <scope>NUCLEOTIDE SEQUENCE [LARGE SCALE GENOMIC DNA]</scope>
    <source>
        <strain evidence="2 3">NCTC10138</strain>
    </source>
</reference>
<keyword evidence="3" id="KW-1185">Reference proteome</keyword>
<dbReference type="GO" id="GO:0017148">
    <property type="term" value="P:negative regulation of translation"/>
    <property type="evidence" value="ECO:0007669"/>
    <property type="project" value="TreeGrafter"/>
</dbReference>
<dbReference type="InterPro" id="IPR043519">
    <property type="entry name" value="NT_sf"/>
</dbReference>
<evidence type="ECO:0000313" key="3">
    <source>
        <dbReference type="Proteomes" id="UP000289841"/>
    </source>
</evidence>
<organism evidence="2 3">
    <name type="scientific">Haploplasma axanthum</name>
    <name type="common">Acholeplasma axanthum</name>
    <dbReference type="NCBI Taxonomy" id="29552"/>
    <lineage>
        <taxon>Bacteria</taxon>
        <taxon>Bacillati</taxon>
        <taxon>Mycoplasmatota</taxon>
        <taxon>Mollicutes</taxon>
        <taxon>Acholeplasmatales</taxon>
        <taxon>Acholeplasmataceae</taxon>
        <taxon>Haploplasma</taxon>
    </lineage>
</organism>
<dbReference type="PANTHER" id="PTHR21043">
    <property type="entry name" value="IOJAP SUPERFAMILY ORTHOLOG"/>
    <property type="match status" value="1"/>
</dbReference>
<dbReference type="Pfam" id="PF02410">
    <property type="entry name" value="RsfS"/>
    <property type="match status" value="1"/>
</dbReference>
<dbReference type="Gene3D" id="3.30.460.10">
    <property type="entry name" value="Beta Polymerase, domain 2"/>
    <property type="match status" value="1"/>
</dbReference>
<dbReference type="EMBL" id="LR215048">
    <property type="protein sequence ID" value="VEU80673.1"/>
    <property type="molecule type" value="Genomic_DNA"/>
</dbReference>
<dbReference type="AlphaFoldDB" id="A0A449BDZ1"/>
<dbReference type="OrthoDB" id="9793681at2"/>
<dbReference type="PANTHER" id="PTHR21043:SF0">
    <property type="entry name" value="MITOCHONDRIAL ASSEMBLY OF RIBOSOMAL LARGE SUBUNIT PROTEIN 1"/>
    <property type="match status" value="1"/>
</dbReference>
<comment type="similarity">
    <text evidence="1">Belongs to the Iojap/RsfS family.</text>
</comment>
<gene>
    <name evidence="2" type="primary">ybeB</name>
    <name evidence="2" type="ORF">NCTC10138_01053</name>
</gene>
<name>A0A449BDZ1_HAPAX</name>
<evidence type="ECO:0000256" key="1">
    <source>
        <dbReference type="ARBA" id="ARBA00010574"/>
    </source>
</evidence>
<sequence length="105" mass="12289">MKKINKIIEILEQVNASDIKAFDYEKKSPFFDYIIIATTNERQSTAAVSYMKKEELVNYKNSEGKDNSGWVLIDTGDTIIHLFNSEQRKYYNFDERLLGIKKLEV</sequence>
<dbReference type="GO" id="GO:0090071">
    <property type="term" value="P:negative regulation of ribosome biogenesis"/>
    <property type="evidence" value="ECO:0007669"/>
    <property type="project" value="TreeGrafter"/>
</dbReference>
<dbReference type="InterPro" id="IPR004394">
    <property type="entry name" value="Iojap/RsfS/C7orf30"/>
</dbReference>